<keyword evidence="2" id="KW-0067">ATP-binding</keyword>
<feature type="domain" description="Orc1-like AAA ATPase" evidence="1">
    <location>
        <begin position="17"/>
        <end position="185"/>
    </location>
</feature>
<name>A0AAP6XL97_9CORY</name>
<dbReference type="SUPFAM" id="SSF52540">
    <property type="entry name" value="P-loop containing nucleoside triphosphate hydrolases"/>
    <property type="match status" value="1"/>
</dbReference>
<protein>
    <submittedName>
        <fullName evidence="2">ATP-binding protein</fullName>
    </submittedName>
</protein>
<dbReference type="Proteomes" id="UP000591626">
    <property type="component" value="Unassembled WGS sequence"/>
</dbReference>
<keyword evidence="2" id="KW-0547">Nucleotide-binding</keyword>
<dbReference type="InterPro" id="IPR041664">
    <property type="entry name" value="AAA_16"/>
</dbReference>
<dbReference type="Pfam" id="PF13191">
    <property type="entry name" value="AAA_16"/>
    <property type="match status" value="1"/>
</dbReference>
<dbReference type="EMBL" id="JAAUVV010000003">
    <property type="protein sequence ID" value="NJJ03360.1"/>
    <property type="molecule type" value="Genomic_DNA"/>
</dbReference>
<accession>A0AAP6XL97</accession>
<evidence type="ECO:0000313" key="3">
    <source>
        <dbReference type="Proteomes" id="UP000591626"/>
    </source>
</evidence>
<comment type="caution">
    <text evidence="2">The sequence shown here is derived from an EMBL/GenBank/DDBJ whole genome shotgun (WGS) entry which is preliminary data.</text>
</comment>
<sequence>MVQRSPYTPGVVASTIYGRDQVLREAKRELFFMAHDPGLMGQVKVYVGPRGIGKTSLLRAVEAEAKAEGFETAWITAGDRPLFNALLGKIGEIARSWKDEAGEKLLGLLSSLRVEAFGVSVGGSQPVEGLRPDASGYGDQMQRALVDAAETIRGRASGMVVCIDEIQSAGADGLRSLAYAWQQMQAENAELPLAIFAAGLSHSQDVITDAVSFAERFSYVHLESLDREHAEEALVQPAKKKGVNWSPATLQEAVRLAGGYPYFIQVVGDLVWEAAGFPDPGTFIGLANLKHVADRFQETQLTMFRSRWHKATDVEREFISAMAEDLEPQVKRGDIAERMGRPTTGISMVRRSLLDKGLIEESGFGYLRFTVPGFAEFVRSERGGQEREARG</sequence>
<dbReference type="GO" id="GO:0005524">
    <property type="term" value="F:ATP binding"/>
    <property type="evidence" value="ECO:0007669"/>
    <property type="project" value="UniProtKB-KW"/>
</dbReference>
<dbReference type="PANTHER" id="PTHR34301:SF8">
    <property type="entry name" value="ATPASE DOMAIN-CONTAINING PROTEIN"/>
    <property type="match status" value="1"/>
</dbReference>
<dbReference type="RefSeq" id="WP_167615937.1">
    <property type="nucleotide sequence ID" value="NZ_JAAUVV010000003.1"/>
</dbReference>
<gene>
    <name evidence="2" type="ORF">HC138_03105</name>
</gene>
<organism evidence="2 3">
    <name type="scientific">Corynebacterium coyleae</name>
    <dbReference type="NCBI Taxonomy" id="53374"/>
    <lineage>
        <taxon>Bacteria</taxon>
        <taxon>Bacillati</taxon>
        <taxon>Actinomycetota</taxon>
        <taxon>Actinomycetes</taxon>
        <taxon>Mycobacteriales</taxon>
        <taxon>Corynebacteriaceae</taxon>
        <taxon>Corynebacterium</taxon>
    </lineage>
</organism>
<dbReference type="InterPro" id="IPR027417">
    <property type="entry name" value="P-loop_NTPase"/>
</dbReference>
<dbReference type="AlphaFoldDB" id="A0AAP6XL97"/>
<evidence type="ECO:0000259" key="1">
    <source>
        <dbReference type="Pfam" id="PF13191"/>
    </source>
</evidence>
<proteinExistence type="predicted"/>
<dbReference type="Gene3D" id="3.40.50.300">
    <property type="entry name" value="P-loop containing nucleotide triphosphate hydrolases"/>
    <property type="match status" value="1"/>
</dbReference>
<evidence type="ECO:0000313" key="2">
    <source>
        <dbReference type="EMBL" id="NJJ03360.1"/>
    </source>
</evidence>
<dbReference type="PANTHER" id="PTHR34301">
    <property type="entry name" value="DNA-BINDING PROTEIN-RELATED"/>
    <property type="match status" value="1"/>
</dbReference>
<reference evidence="2 3" key="1">
    <citation type="submission" date="2020-03" db="EMBL/GenBank/DDBJ databases">
        <title>Draft genome sequences of bacterial isolates from the female urobiome.</title>
        <authorList>
            <person name="Miller-Ensminger T."/>
            <person name="Wolfe A.J."/>
            <person name="Putonti C."/>
        </authorList>
    </citation>
    <scope>NUCLEOTIDE SEQUENCE [LARGE SCALE GENOMIC DNA]</scope>
    <source>
        <strain evidence="2 3">UMB8490</strain>
    </source>
</reference>